<reference evidence="4" key="3">
    <citation type="submission" date="2016-03" db="UniProtKB">
        <authorList>
            <consortium name="EnsemblProtists"/>
        </authorList>
    </citation>
    <scope>IDENTIFICATION</scope>
</reference>
<name>L1JF00_GUITC</name>
<dbReference type="HOGENOM" id="CLU_621803_0_0_1"/>
<organism evidence="3">
    <name type="scientific">Guillardia theta (strain CCMP2712)</name>
    <name type="common">Cryptophyte</name>
    <dbReference type="NCBI Taxonomy" id="905079"/>
    <lineage>
        <taxon>Eukaryota</taxon>
        <taxon>Cryptophyceae</taxon>
        <taxon>Pyrenomonadales</taxon>
        <taxon>Geminigeraceae</taxon>
        <taxon>Guillardia</taxon>
    </lineage>
</organism>
<dbReference type="PaxDb" id="55529-EKX46709"/>
<evidence type="ECO:0000313" key="5">
    <source>
        <dbReference type="Proteomes" id="UP000011087"/>
    </source>
</evidence>
<feature type="region of interest" description="Disordered" evidence="1">
    <location>
        <begin position="79"/>
        <end position="118"/>
    </location>
</feature>
<dbReference type="InterPro" id="IPR036412">
    <property type="entry name" value="HAD-like_sf"/>
</dbReference>
<feature type="compositionally biased region" description="Acidic residues" evidence="1">
    <location>
        <begin position="100"/>
        <end position="118"/>
    </location>
</feature>
<dbReference type="GeneID" id="17303377"/>
<feature type="domain" description="FCP1 homology" evidence="2">
    <location>
        <begin position="174"/>
        <end position="348"/>
    </location>
</feature>
<accession>L1JF00</accession>
<sequence>MSMQTAEYHSEEEDEPIQHMPSPDSKPCIADCGLPPSLGMKTSLGSLFGKPARVGMSKKVFSMADLSSAVDFADSEDAGKLPSRKAHTEHKKVNLNPPTIEDDDDDIGVDSDAYSDSDDEELLVKPTLHHTAGSDSVLSKASGMKKSMSSLDFLKTNFSGSGDLSPKLPPKHGKNLLVVFDMDHTMVGDLVALSDRDNIETNVPWIYWPEGKNKGLSPEFVIPYLQRGMLRPGLLELITSLRGLGATIVVYTHSEEKWATKVCEAMERVAGMPFIKRIFSRMDCKDGHPEFTARKSLEFVVKEMKEKDGLHWAEVDKTIFFDDDGNAVNKSEQSRLVKVASYDYWEPCQWDEVVNEPMMRRNPPDLADMVRRSVVEWGIAPPSYIKGKVTAEDAKKDARWAAQLQKKESILLSFNKVAKLDRVMFDIRECIMKHVTDLEMLPEKVRSHLGNTIQPQSRRRN</sequence>
<protein>
    <recommendedName>
        <fullName evidence="2">FCP1 homology domain-containing protein</fullName>
    </recommendedName>
</protein>
<dbReference type="Pfam" id="PF03031">
    <property type="entry name" value="NIF"/>
    <property type="match status" value="1"/>
</dbReference>
<dbReference type="SUPFAM" id="SSF56784">
    <property type="entry name" value="HAD-like"/>
    <property type="match status" value="1"/>
</dbReference>
<dbReference type="EnsemblProtists" id="EKX46709">
    <property type="protein sequence ID" value="EKX46709"/>
    <property type="gene ID" value="GUITHDRAFT_152303"/>
</dbReference>
<evidence type="ECO:0000313" key="3">
    <source>
        <dbReference type="EMBL" id="EKX46709.1"/>
    </source>
</evidence>
<evidence type="ECO:0000256" key="1">
    <source>
        <dbReference type="SAM" id="MobiDB-lite"/>
    </source>
</evidence>
<dbReference type="AlphaFoldDB" id="L1JF00"/>
<keyword evidence="5" id="KW-1185">Reference proteome</keyword>
<dbReference type="RefSeq" id="XP_005833689.1">
    <property type="nucleotide sequence ID" value="XM_005833632.1"/>
</dbReference>
<proteinExistence type="predicted"/>
<dbReference type="OrthoDB" id="10401504at2759"/>
<dbReference type="Proteomes" id="UP000011087">
    <property type="component" value="Unassembled WGS sequence"/>
</dbReference>
<dbReference type="InterPro" id="IPR004274">
    <property type="entry name" value="FCP1_dom"/>
</dbReference>
<gene>
    <name evidence="3" type="ORF">GUITHDRAFT_152303</name>
</gene>
<reference evidence="5" key="2">
    <citation type="submission" date="2012-11" db="EMBL/GenBank/DDBJ databases">
        <authorList>
            <person name="Kuo A."/>
            <person name="Curtis B.A."/>
            <person name="Tanifuji G."/>
            <person name="Burki F."/>
            <person name="Gruber A."/>
            <person name="Irimia M."/>
            <person name="Maruyama S."/>
            <person name="Arias M.C."/>
            <person name="Ball S.G."/>
            <person name="Gile G.H."/>
            <person name="Hirakawa Y."/>
            <person name="Hopkins J.F."/>
            <person name="Rensing S.A."/>
            <person name="Schmutz J."/>
            <person name="Symeonidi A."/>
            <person name="Elias M."/>
            <person name="Eveleigh R.J."/>
            <person name="Herman E.K."/>
            <person name="Klute M.J."/>
            <person name="Nakayama T."/>
            <person name="Obornik M."/>
            <person name="Reyes-Prieto A."/>
            <person name="Armbrust E.V."/>
            <person name="Aves S.J."/>
            <person name="Beiko R.G."/>
            <person name="Coutinho P."/>
            <person name="Dacks J.B."/>
            <person name="Durnford D.G."/>
            <person name="Fast N.M."/>
            <person name="Green B.R."/>
            <person name="Grisdale C."/>
            <person name="Hempe F."/>
            <person name="Henrissat B."/>
            <person name="Hoppner M.P."/>
            <person name="Ishida K.-I."/>
            <person name="Kim E."/>
            <person name="Koreny L."/>
            <person name="Kroth P.G."/>
            <person name="Liu Y."/>
            <person name="Malik S.-B."/>
            <person name="Maier U.G."/>
            <person name="McRose D."/>
            <person name="Mock T."/>
            <person name="Neilson J.A."/>
            <person name="Onodera N.T."/>
            <person name="Poole A.M."/>
            <person name="Pritham E.J."/>
            <person name="Richards T.A."/>
            <person name="Rocap G."/>
            <person name="Roy S.W."/>
            <person name="Sarai C."/>
            <person name="Schaack S."/>
            <person name="Shirato S."/>
            <person name="Slamovits C.H."/>
            <person name="Spencer D.F."/>
            <person name="Suzuki S."/>
            <person name="Worden A.Z."/>
            <person name="Zauner S."/>
            <person name="Barry K."/>
            <person name="Bell C."/>
            <person name="Bharti A.K."/>
            <person name="Crow J.A."/>
            <person name="Grimwood J."/>
            <person name="Kramer R."/>
            <person name="Lindquist E."/>
            <person name="Lucas S."/>
            <person name="Salamov A."/>
            <person name="McFadden G.I."/>
            <person name="Lane C.E."/>
            <person name="Keeling P.J."/>
            <person name="Gray M.W."/>
            <person name="Grigoriev I.V."/>
            <person name="Archibald J.M."/>
        </authorList>
    </citation>
    <scope>NUCLEOTIDE SEQUENCE</scope>
    <source>
        <strain evidence="5">CCMP2712</strain>
    </source>
</reference>
<evidence type="ECO:0000259" key="2">
    <source>
        <dbReference type="SMART" id="SM00577"/>
    </source>
</evidence>
<evidence type="ECO:0000313" key="4">
    <source>
        <dbReference type="EnsemblProtists" id="EKX46709"/>
    </source>
</evidence>
<dbReference type="SMART" id="SM00577">
    <property type="entry name" value="CPDc"/>
    <property type="match status" value="1"/>
</dbReference>
<dbReference type="InterPro" id="IPR023214">
    <property type="entry name" value="HAD_sf"/>
</dbReference>
<dbReference type="EMBL" id="JH992993">
    <property type="protein sequence ID" value="EKX46709.1"/>
    <property type="molecule type" value="Genomic_DNA"/>
</dbReference>
<reference evidence="3 5" key="1">
    <citation type="journal article" date="2012" name="Nature">
        <title>Algal genomes reveal evolutionary mosaicism and the fate of nucleomorphs.</title>
        <authorList>
            <consortium name="DOE Joint Genome Institute"/>
            <person name="Curtis B.A."/>
            <person name="Tanifuji G."/>
            <person name="Burki F."/>
            <person name="Gruber A."/>
            <person name="Irimia M."/>
            <person name="Maruyama S."/>
            <person name="Arias M.C."/>
            <person name="Ball S.G."/>
            <person name="Gile G.H."/>
            <person name="Hirakawa Y."/>
            <person name="Hopkins J.F."/>
            <person name="Kuo A."/>
            <person name="Rensing S.A."/>
            <person name="Schmutz J."/>
            <person name="Symeonidi A."/>
            <person name="Elias M."/>
            <person name="Eveleigh R.J."/>
            <person name="Herman E.K."/>
            <person name="Klute M.J."/>
            <person name="Nakayama T."/>
            <person name="Obornik M."/>
            <person name="Reyes-Prieto A."/>
            <person name="Armbrust E.V."/>
            <person name="Aves S.J."/>
            <person name="Beiko R.G."/>
            <person name="Coutinho P."/>
            <person name="Dacks J.B."/>
            <person name="Durnford D.G."/>
            <person name="Fast N.M."/>
            <person name="Green B.R."/>
            <person name="Grisdale C.J."/>
            <person name="Hempel F."/>
            <person name="Henrissat B."/>
            <person name="Hoppner M.P."/>
            <person name="Ishida K."/>
            <person name="Kim E."/>
            <person name="Koreny L."/>
            <person name="Kroth P.G."/>
            <person name="Liu Y."/>
            <person name="Malik S.B."/>
            <person name="Maier U.G."/>
            <person name="McRose D."/>
            <person name="Mock T."/>
            <person name="Neilson J.A."/>
            <person name="Onodera N.T."/>
            <person name="Poole A.M."/>
            <person name="Pritham E.J."/>
            <person name="Richards T.A."/>
            <person name="Rocap G."/>
            <person name="Roy S.W."/>
            <person name="Sarai C."/>
            <person name="Schaack S."/>
            <person name="Shirato S."/>
            <person name="Slamovits C.H."/>
            <person name="Spencer D.F."/>
            <person name="Suzuki S."/>
            <person name="Worden A.Z."/>
            <person name="Zauner S."/>
            <person name="Barry K."/>
            <person name="Bell C."/>
            <person name="Bharti A.K."/>
            <person name="Crow J.A."/>
            <person name="Grimwood J."/>
            <person name="Kramer R."/>
            <person name="Lindquist E."/>
            <person name="Lucas S."/>
            <person name="Salamov A."/>
            <person name="McFadden G.I."/>
            <person name="Lane C.E."/>
            <person name="Keeling P.J."/>
            <person name="Gray M.W."/>
            <person name="Grigoriev I.V."/>
            <person name="Archibald J.M."/>
        </authorList>
    </citation>
    <scope>NUCLEOTIDE SEQUENCE</scope>
    <source>
        <strain evidence="3 5">CCMP2712</strain>
    </source>
</reference>
<dbReference type="KEGG" id="gtt:GUITHDRAFT_152303"/>
<dbReference type="Gene3D" id="3.40.50.1000">
    <property type="entry name" value="HAD superfamily/HAD-like"/>
    <property type="match status" value="1"/>
</dbReference>
<feature type="region of interest" description="Disordered" evidence="1">
    <location>
        <begin position="1"/>
        <end position="32"/>
    </location>
</feature>